<keyword evidence="1" id="KW-0482">Metalloprotease</keyword>
<dbReference type="OMA" id="GAHEISG"/>
<feature type="non-terminal residue" evidence="3">
    <location>
        <position position="167"/>
    </location>
</feature>
<dbReference type="OrthoDB" id="406838at2759"/>
<dbReference type="InterPro" id="IPR002477">
    <property type="entry name" value="Peptidoglycan-bd-like"/>
</dbReference>
<dbReference type="EMBL" id="KK121385">
    <property type="protein sequence ID" value="KFM80381.1"/>
    <property type="molecule type" value="Genomic_DNA"/>
</dbReference>
<organism evidence="3 4">
    <name type="scientific">Stegodyphus mimosarum</name>
    <name type="common">African social velvet spider</name>
    <dbReference type="NCBI Taxonomy" id="407821"/>
    <lineage>
        <taxon>Eukaryota</taxon>
        <taxon>Metazoa</taxon>
        <taxon>Ecdysozoa</taxon>
        <taxon>Arthropoda</taxon>
        <taxon>Chelicerata</taxon>
        <taxon>Arachnida</taxon>
        <taxon>Araneae</taxon>
        <taxon>Araneomorphae</taxon>
        <taxon>Entelegynae</taxon>
        <taxon>Eresoidea</taxon>
        <taxon>Eresidae</taxon>
        <taxon>Stegodyphus</taxon>
    </lineage>
</organism>
<accession>A0A087USP2</accession>
<gene>
    <name evidence="3" type="ORF">X975_24743</name>
</gene>
<dbReference type="PANTHER" id="PTHR10201">
    <property type="entry name" value="MATRIX METALLOPROTEINASE"/>
    <property type="match status" value="1"/>
</dbReference>
<dbReference type="InterPro" id="IPR024079">
    <property type="entry name" value="MetalloPept_cat_dom_sf"/>
</dbReference>
<dbReference type="GO" id="GO:0030574">
    <property type="term" value="P:collagen catabolic process"/>
    <property type="evidence" value="ECO:0007669"/>
    <property type="project" value="TreeGrafter"/>
</dbReference>
<sequence>MWVFLGTEGAHEISGSGVSSAGFVFKLFSSTCSKVGSAGCGIALFVIVTALSILGCESMPLVSPNRGNLSVSGISEAVVYMTKYGYLPPSDPSSENLRTEIQLRQAIATMQRFGNLPPTGIVDEATLQLMRRKRCGVPDILLGNNPYRIRRYAIQGQKWPKTNLTWG</sequence>
<reference evidence="3 4" key="1">
    <citation type="submission" date="2013-11" db="EMBL/GenBank/DDBJ databases">
        <title>Genome sequencing of Stegodyphus mimosarum.</title>
        <authorList>
            <person name="Bechsgaard J."/>
        </authorList>
    </citation>
    <scope>NUCLEOTIDE SEQUENCE [LARGE SCALE GENOMIC DNA]</scope>
</reference>
<dbReference type="GO" id="GO:0004222">
    <property type="term" value="F:metalloendopeptidase activity"/>
    <property type="evidence" value="ECO:0007669"/>
    <property type="project" value="TreeGrafter"/>
</dbReference>
<keyword evidence="1" id="KW-0378">Hydrolase</keyword>
<dbReference type="AlphaFoldDB" id="A0A087USP2"/>
<proteinExistence type="predicted"/>
<dbReference type="Pfam" id="PF01471">
    <property type="entry name" value="PG_binding_1"/>
    <property type="match status" value="1"/>
</dbReference>
<protein>
    <submittedName>
        <fullName evidence="3">Matrix metalloproteinase-17</fullName>
    </submittedName>
</protein>
<dbReference type="Proteomes" id="UP000054359">
    <property type="component" value="Unassembled WGS sequence"/>
</dbReference>
<evidence type="ECO:0000259" key="2">
    <source>
        <dbReference type="Pfam" id="PF01471"/>
    </source>
</evidence>
<keyword evidence="4" id="KW-1185">Reference proteome</keyword>
<dbReference type="STRING" id="407821.A0A087USP2"/>
<evidence type="ECO:0000256" key="1">
    <source>
        <dbReference type="ARBA" id="ARBA00023049"/>
    </source>
</evidence>
<keyword evidence="1" id="KW-0645">Protease</keyword>
<evidence type="ECO:0000313" key="3">
    <source>
        <dbReference type="EMBL" id="KFM80381.1"/>
    </source>
</evidence>
<dbReference type="GO" id="GO:0030198">
    <property type="term" value="P:extracellular matrix organization"/>
    <property type="evidence" value="ECO:0007669"/>
    <property type="project" value="TreeGrafter"/>
</dbReference>
<dbReference type="Gene3D" id="3.40.390.10">
    <property type="entry name" value="Collagenase (Catalytic Domain)"/>
    <property type="match status" value="1"/>
</dbReference>
<name>A0A087USP2_STEMI</name>
<feature type="domain" description="Peptidoglycan binding-like" evidence="2">
    <location>
        <begin position="76"/>
        <end position="130"/>
    </location>
</feature>
<dbReference type="PANTHER" id="PTHR10201:SF294">
    <property type="entry name" value="MATRIX METALLOPROTEINASE 16"/>
    <property type="match status" value="1"/>
</dbReference>
<dbReference type="GO" id="GO:0005615">
    <property type="term" value="C:extracellular space"/>
    <property type="evidence" value="ECO:0007669"/>
    <property type="project" value="TreeGrafter"/>
</dbReference>
<evidence type="ECO:0000313" key="4">
    <source>
        <dbReference type="Proteomes" id="UP000054359"/>
    </source>
</evidence>
<dbReference type="InterPro" id="IPR036365">
    <property type="entry name" value="PGBD-like_sf"/>
</dbReference>
<dbReference type="SUPFAM" id="SSF47090">
    <property type="entry name" value="PGBD-like"/>
    <property type="match status" value="1"/>
</dbReference>